<dbReference type="RefSeq" id="WP_377869323.1">
    <property type="nucleotide sequence ID" value="NZ_JBHMAY010000012.1"/>
</dbReference>
<gene>
    <name evidence="1" type="ORF">ACFORO_02645</name>
</gene>
<protein>
    <recommendedName>
        <fullName evidence="3">Phage baseplate protein</fullName>
    </recommendedName>
</protein>
<evidence type="ECO:0000313" key="1">
    <source>
        <dbReference type="EMBL" id="MFC3509051.1"/>
    </source>
</evidence>
<evidence type="ECO:0008006" key="3">
    <source>
        <dbReference type="Google" id="ProtNLM"/>
    </source>
</evidence>
<comment type="caution">
    <text evidence="1">The sequence shown here is derived from an EMBL/GenBank/DDBJ whole genome shotgun (WGS) entry which is preliminary data.</text>
</comment>
<evidence type="ECO:0000313" key="2">
    <source>
        <dbReference type="Proteomes" id="UP001595764"/>
    </source>
</evidence>
<sequence>MMFTEASLLDVWEAAHGLGALRRALALAVAGGAEPAEVGDLAVGRRDEFLLALRERCFGTAFPCLVSCPSCGEELELELSSRDLRPSQVDACAVVAVDGYEVEFRAVTSRDLLEVHSRRTLLERCVVTARLGDQEVERSELPDAVLGALPDALAAGDPQADVRIDLDCAVCGHRWASPFDIAVYLWTELEACARRLLYDVHALALAYGWSEAEVLAVSPGRRRRYLELAGTMA</sequence>
<reference evidence="2" key="1">
    <citation type="journal article" date="2019" name="Int. J. Syst. Evol. Microbiol.">
        <title>The Global Catalogue of Microorganisms (GCM) 10K type strain sequencing project: providing services to taxonomists for standard genome sequencing and annotation.</title>
        <authorList>
            <consortium name="The Broad Institute Genomics Platform"/>
            <consortium name="The Broad Institute Genome Sequencing Center for Infectious Disease"/>
            <person name="Wu L."/>
            <person name="Ma J."/>
        </authorList>
    </citation>
    <scope>NUCLEOTIDE SEQUENCE [LARGE SCALE GENOMIC DNA]</scope>
    <source>
        <strain evidence="2">CGMCC 4.7682</strain>
    </source>
</reference>
<dbReference type="EMBL" id="JBHRWI010000004">
    <property type="protein sequence ID" value="MFC3509051.1"/>
    <property type="molecule type" value="Genomic_DNA"/>
</dbReference>
<keyword evidence="2" id="KW-1185">Reference proteome</keyword>
<dbReference type="Proteomes" id="UP001595764">
    <property type="component" value="Unassembled WGS sequence"/>
</dbReference>
<dbReference type="InterPro" id="IPR024364">
    <property type="entry name" value="Baseplate_phage_T4-like"/>
</dbReference>
<proteinExistence type="predicted"/>
<dbReference type="Pfam" id="PF12322">
    <property type="entry name" value="T4_baseplate"/>
    <property type="match status" value="1"/>
</dbReference>
<accession>A0ABV7Q7E5</accession>
<name>A0ABV7Q7E5_9PSEU</name>
<organism evidence="1 2">
    <name type="scientific">Amycolatopsis halotolerans</name>
    <dbReference type="NCBI Taxonomy" id="330083"/>
    <lineage>
        <taxon>Bacteria</taxon>
        <taxon>Bacillati</taxon>
        <taxon>Actinomycetota</taxon>
        <taxon>Actinomycetes</taxon>
        <taxon>Pseudonocardiales</taxon>
        <taxon>Pseudonocardiaceae</taxon>
        <taxon>Amycolatopsis</taxon>
    </lineage>
</organism>